<feature type="transmembrane region" description="Helical" evidence="1">
    <location>
        <begin position="36"/>
        <end position="58"/>
    </location>
</feature>
<reference evidence="2" key="1">
    <citation type="submission" date="2020-10" db="EMBL/GenBank/DDBJ databases">
        <authorList>
            <person name="Gilroy R."/>
        </authorList>
    </citation>
    <scope>NUCLEOTIDE SEQUENCE</scope>
    <source>
        <strain evidence="2">B2-16538</strain>
    </source>
</reference>
<proteinExistence type="predicted"/>
<dbReference type="AlphaFoldDB" id="A0A9D9J424"/>
<dbReference type="Proteomes" id="UP000823750">
    <property type="component" value="Unassembled WGS sequence"/>
</dbReference>
<evidence type="ECO:0000313" key="2">
    <source>
        <dbReference type="EMBL" id="MBO8486136.1"/>
    </source>
</evidence>
<keyword evidence="1" id="KW-1133">Transmembrane helix</keyword>
<sequence>MSIFSVILFTAILIAVPYLILKYLAAPLAPSGSKNLLFGATIAAGVILLIVFIIAGAIPRTSARLIGKTIETVETQINEISPGYTDTVLDKESLEAFLENGQMINDSVSADPRISMILDATGTKVFSKYLGNFIDDIDGTLAEFDAAGTPFTLHNIFISLQEMAVPLIITSTKVLQVVIIVIALIIFGGIALIATGMRKNWFSANNSSLNFGDNA</sequence>
<evidence type="ECO:0000313" key="3">
    <source>
        <dbReference type="Proteomes" id="UP000823750"/>
    </source>
</evidence>
<comment type="caution">
    <text evidence="2">The sequence shown here is derived from an EMBL/GenBank/DDBJ whole genome shotgun (WGS) entry which is preliminary data.</text>
</comment>
<feature type="transmembrane region" description="Helical" evidence="1">
    <location>
        <begin position="174"/>
        <end position="194"/>
    </location>
</feature>
<dbReference type="EMBL" id="JADILX010000100">
    <property type="protein sequence ID" value="MBO8486136.1"/>
    <property type="molecule type" value="Genomic_DNA"/>
</dbReference>
<keyword evidence="1" id="KW-0812">Transmembrane</keyword>
<feature type="transmembrane region" description="Helical" evidence="1">
    <location>
        <begin position="6"/>
        <end position="24"/>
    </location>
</feature>
<gene>
    <name evidence="2" type="ORF">IAB78_06900</name>
</gene>
<keyword evidence="1" id="KW-0472">Membrane</keyword>
<protein>
    <submittedName>
        <fullName evidence="2">Uncharacterized protein</fullName>
    </submittedName>
</protein>
<accession>A0A9D9J424</accession>
<organism evidence="2 3">
    <name type="scientific">Candidatus Cryptobacteroides excrementavium</name>
    <dbReference type="NCBI Taxonomy" id="2840759"/>
    <lineage>
        <taxon>Bacteria</taxon>
        <taxon>Pseudomonadati</taxon>
        <taxon>Bacteroidota</taxon>
        <taxon>Bacteroidia</taxon>
        <taxon>Bacteroidales</taxon>
        <taxon>Candidatus Cryptobacteroides</taxon>
    </lineage>
</organism>
<evidence type="ECO:0000256" key="1">
    <source>
        <dbReference type="SAM" id="Phobius"/>
    </source>
</evidence>
<reference evidence="2" key="2">
    <citation type="journal article" date="2021" name="PeerJ">
        <title>Extensive microbial diversity within the chicken gut microbiome revealed by metagenomics and culture.</title>
        <authorList>
            <person name="Gilroy R."/>
            <person name="Ravi A."/>
            <person name="Getino M."/>
            <person name="Pursley I."/>
            <person name="Horton D.L."/>
            <person name="Alikhan N.F."/>
            <person name="Baker D."/>
            <person name="Gharbi K."/>
            <person name="Hall N."/>
            <person name="Watson M."/>
            <person name="Adriaenssens E.M."/>
            <person name="Foster-Nyarko E."/>
            <person name="Jarju S."/>
            <person name="Secka A."/>
            <person name="Antonio M."/>
            <person name="Oren A."/>
            <person name="Chaudhuri R.R."/>
            <person name="La Ragione R."/>
            <person name="Hildebrand F."/>
            <person name="Pallen M.J."/>
        </authorList>
    </citation>
    <scope>NUCLEOTIDE SEQUENCE</scope>
    <source>
        <strain evidence="2">B2-16538</strain>
    </source>
</reference>
<name>A0A9D9J424_9BACT</name>